<evidence type="ECO:0000256" key="2">
    <source>
        <dbReference type="ARBA" id="ARBA00022679"/>
    </source>
</evidence>
<dbReference type="AlphaFoldDB" id="A0A8J6U071"/>
<dbReference type="Gene3D" id="3.40.50.150">
    <property type="entry name" value="Vaccinia Virus protein VP39"/>
    <property type="match status" value="1"/>
</dbReference>
<dbReference type="RefSeq" id="WP_188164636.1">
    <property type="nucleotide sequence ID" value="NZ_JACVVX010000003.1"/>
</dbReference>
<proteinExistence type="predicted"/>
<evidence type="ECO:0000256" key="3">
    <source>
        <dbReference type="ARBA" id="ARBA00022691"/>
    </source>
</evidence>
<keyword evidence="5" id="KW-1185">Reference proteome</keyword>
<keyword evidence="2" id="KW-0808">Transferase</keyword>
<dbReference type="Pfam" id="PF13489">
    <property type="entry name" value="Methyltransf_23"/>
    <property type="match status" value="1"/>
</dbReference>
<evidence type="ECO:0000313" key="5">
    <source>
        <dbReference type="Proteomes" id="UP000643405"/>
    </source>
</evidence>
<dbReference type="SUPFAM" id="SSF53335">
    <property type="entry name" value="S-adenosyl-L-methionine-dependent methyltransferases"/>
    <property type="match status" value="1"/>
</dbReference>
<accession>A0A8J6U071</accession>
<reference evidence="4" key="1">
    <citation type="submission" date="2020-09" db="EMBL/GenBank/DDBJ databases">
        <title>Genome seq and assembly of Tianweitania sp.</title>
        <authorList>
            <person name="Chhetri G."/>
        </authorList>
    </citation>
    <scope>NUCLEOTIDE SEQUENCE</scope>
    <source>
        <strain evidence="4">Rool2</strain>
    </source>
</reference>
<name>A0A8J6U071_9HYPH</name>
<keyword evidence="3" id="KW-0949">S-adenosyl-L-methionine</keyword>
<evidence type="ECO:0000256" key="1">
    <source>
        <dbReference type="ARBA" id="ARBA00022603"/>
    </source>
</evidence>
<protein>
    <submittedName>
        <fullName evidence="4">Class I SAM-dependent methyltransferase</fullName>
    </submittedName>
</protein>
<dbReference type="GO" id="GO:0008168">
    <property type="term" value="F:methyltransferase activity"/>
    <property type="evidence" value="ECO:0007669"/>
    <property type="project" value="UniProtKB-KW"/>
</dbReference>
<sequence length="237" mass="26552">MTMTYPTEPAVELLPVPFPDVAPDPAQPFPVLEHLSLRLKTYRHLLATQLAGPAGRRLLDLGSGPGHFARIAARQGFTVTAVDAREPWTLTGQSSKVPSRDYAFVRQDLRTFDRIDDFDVVALIGVLYHLTLEDQLAVLARCAGKTVIIDTELFDEAALPPDRRHRFTRRVTPQGYIGADCVERDAVYSSHLNPTSFWFEEASLTRCLADLGYTSIKIAEPAYRSAFGPRRWYLLHA</sequence>
<comment type="caution">
    <text evidence="4">The sequence shown here is derived from an EMBL/GenBank/DDBJ whole genome shotgun (WGS) entry which is preliminary data.</text>
</comment>
<keyword evidence="1 4" id="KW-0489">Methyltransferase</keyword>
<dbReference type="PANTHER" id="PTHR43464:SF19">
    <property type="entry name" value="UBIQUINONE BIOSYNTHESIS O-METHYLTRANSFERASE, MITOCHONDRIAL"/>
    <property type="match status" value="1"/>
</dbReference>
<dbReference type="EMBL" id="JACVVX010000003">
    <property type="protein sequence ID" value="MBD0415196.1"/>
    <property type="molecule type" value="Genomic_DNA"/>
</dbReference>
<dbReference type="PANTHER" id="PTHR43464">
    <property type="entry name" value="METHYLTRANSFERASE"/>
    <property type="match status" value="1"/>
</dbReference>
<dbReference type="CDD" id="cd02440">
    <property type="entry name" value="AdoMet_MTases"/>
    <property type="match status" value="1"/>
</dbReference>
<dbReference type="GO" id="GO:0032259">
    <property type="term" value="P:methylation"/>
    <property type="evidence" value="ECO:0007669"/>
    <property type="project" value="UniProtKB-KW"/>
</dbReference>
<evidence type="ECO:0000313" key="4">
    <source>
        <dbReference type="EMBL" id="MBD0415196.1"/>
    </source>
</evidence>
<organism evidence="4 5">
    <name type="scientific">Oryzicola mucosus</name>
    <dbReference type="NCBI Taxonomy" id="2767425"/>
    <lineage>
        <taxon>Bacteria</taxon>
        <taxon>Pseudomonadati</taxon>
        <taxon>Pseudomonadota</taxon>
        <taxon>Alphaproteobacteria</taxon>
        <taxon>Hyphomicrobiales</taxon>
        <taxon>Phyllobacteriaceae</taxon>
        <taxon>Oryzicola</taxon>
    </lineage>
</organism>
<dbReference type="InterPro" id="IPR029063">
    <property type="entry name" value="SAM-dependent_MTases_sf"/>
</dbReference>
<dbReference type="Proteomes" id="UP000643405">
    <property type="component" value="Unassembled WGS sequence"/>
</dbReference>
<gene>
    <name evidence="4" type="ORF">ICI42_11070</name>
</gene>